<dbReference type="SUPFAM" id="SSF81730">
    <property type="entry name" value="beta-catenin-interacting protein ICAT"/>
    <property type="match status" value="1"/>
</dbReference>
<reference evidence="4 5" key="1">
    <citation type="submission" date="2023-11" db="EMBL/GenBank/DDBJ databases">
        <title>Dfirmibasis_genome.</title>
        <authorList>
            <person name="Edelbroek B."/>
            <person name="Kjellin J."/>
            <person name="Jerlstrom-Hultqvist J."/>
            <person name="Soderbom F."/>
        </authorList>
    </citation>
    <scope>NUCLEOTIDE SEQUENCE [LARGE SCALE GENOMIC DNA]</scope>
    <source>
        <strain evidence="4 5">TNS-C-14</strain>
    </source>
</reference>
<accession>A0AAN7U0R8</accession>
<comment type="caution">
    <text evidence="4">The sequence shown here is derived from an EMBL/GenBank/DDBJ whole genome shotgun (WGS) entry which is preliminary data.</text>
</comment>
<evidence type="ECO:0000313" key="4">
    <source>
        <dbReference type="EMBL" id="KAK5579158.1"/>
    </source>
</evidence>
<evidence type="ECO:0000256" key="1">
    <source>
        <dbReference type="ARBA" id="ARBA00006505"/>
    </source>
</evidence>
<dbReference type="InterPro" id="IPR036911">
    <property type="entry name" value="ICAT_sf"/>
</dbReference>
<evidence type="ECO:0000313" key="5">
    <source>
        <dbReference type="Proteomes" id="UP001344447"/>
    </source>
</evidence>
<sequence>MASRGKTETNKLKVNIEEQLNRLLAQLQDIEELKDDISQEEYDETKKDTLEQMKEFEQSLKKMMSGDMTLVSELGGVQLAIQAAVSQAFKTPEVIKLFAKKDQNSLRTKLGNIQRDVQLGKISKDAYIDQSVEILAALKKLDFVLSGEEEAFLEKHKSRSMSEFEKVSSNIGQGTKENILSSAASQIKNASNK</sequence>
<dbReference type="GO" id="GO:0008013">
    <property type="term" value="F:beta-catenin binding"/>
    <property type="evidence" value="ECO:0007669"/>
    <property type="project" value="InterPro"/>
</dbReference>
<feature type="domain" description="Beta-catenin-interacting ICAT" evidence="3">
    <location>
        <begin position="113"/>
        <end position="190"/>
    </location>
</feature>
<dbReference type="EMBL" id="JAVFKY010000003">
    <property type="protein sequence ID" value="KAK5579158.1"/>
    <property type="molecule type" value="Genomic_DNA"/>
</dbReference>
<dbReference type="Pfam" id="PF06384">
    <property type="entry name" value="ICAT"/>
    <property type="match status" value="1"/>
</dbReference>
<protein>
    <recommendedName>
        <fullName evidence="3">Beta-catenin-interacting ICAT domain-containing protein</fullName>
    </recommendedName>
</protein>
<keyword evidence="5" id="KW-1185">Reference proteome</keyword>
<evidence type="ECO:0000259" key="3">
    <source>
        <dbReference type="Pfam" id="PF06384"/>
    </source>
</evidence>
<proteinExistence type="inferred from homology"/>
<dbReference type="PANTHER" id="PTHR16505:SF8">
    <property type="entry name" value="PROTEIN LZIC"/>
    <property type="match status" value="1"/>
</dbReference>
<organism evidence="4 5">
    <name type="scientific">Dictyostelium firmibasis</name>
    <dbReference type="NCBI Taxonomy" id="79012"/>
    <lineage>
        <taxon>Eukaryota</taxon>
        <taxon>Amoebozoa</taxon>
        <taxon>Evosea</taxon>
        <taxon>Eumycetozoa</taxon>
        <taxon>Dictyostelia</taxon>
        <taxon>Dictyosteliales</taxon>
        <taxon>Dictyosteliaceae</taxon>
        <taxon>Dictyostelium</taxon>
    </lineage>
</organism>
<gene>
    <name evidence="4" type="ORF">RB653_008837</name>
</gene>
<dbReference type="InterPro" id="IPR040065">
    <property type="entry name" value="LZIC"/>
</dbReference>
<evidence type="ECO:0000256" key="2">
    <source>
        <dbReference type="SAM" id="Coils"/>
    </source>
</evidence>
<dbReference type="AlphaFoldDB" id="A0AAN7U0R8"/>
<keyword evidence="2" id="KW-0175">Coiled coil</keyword>
<name>A0AAN7U0R8_9MYCE</name>
<dbReference type="PANTHER" id="PTHR16505">
    <property type="entry name" value="PROTEIN LZIC"/>
    <property type="match status" value="1"/>
</dbReference>
<dbReference type="InterPro" id="IPR009428">
    <property type="entry name" value="ICAT_dom"/>
</dbReference>
<feature type="coiled-coil region" evidence="2">
    <location>
        <begin position="6"/>
        <end position="59"/>
    </location>
</feature>
<dbReference type="Proteomes" id="UP001344447">
    <property type="component" value="Unassembled WGS sequence"/>
</dbReference>
<dbReference type="Gene3D" id="1.10.10.490">
    <property type="entry name" value="Beta-catenin-interacting ICAT"/>
    <property type="match status" value="1"/>
</dbReference>
<comment type="similarity">
    <text evidence="1">Belongs to the CTNNBIP1 family.</text>
</comment>